<accession>A0A382BH49</accession>
<sequence length="91" mass="9752">MAENPATEPRGTPPLRHRSFFLDEALHHYVVSHSAAPDDIQMSLIETTAALGPLAFMQVAPDQGAFLSLLVGAVRPLFAVEVGTFTGYSSL</sequence>
<evidence type="ECO:0000313" key="4">
    <source>
        <dbReference type="EMBL" id="SVB12939.1"/>
    </source>
</evidence>
<dbReference type="Gene3D" id="3.40.50.150">
    <property type="entry name" value="Vaccinia Virus protein VP39"/>
    <property type="match status" value="1"/>
</dbReference>
<gene>
    <name evidence="4" type="ORF">METZ01_LOCUS165793</name>
</gene>
<evidence type="ECO:0000256" key="1">
    <source>
        <dbReference type="ARBA" id="ARBA00022603"/>
    </source>
</evidence>
<keyword evidence="3" id="KW-0949">S-adenosyl-L-methionine</keyword>
<protein>
    <recommendedName>
        <fullName evidence="5">O-methyltransferase domain-containing protein</fullName>
    </recommendedName>
</protein>
<keyword evidence="2" id="KW-0808">Transferase</keyword>
<evidence type="ECO:0008006" key="5">
    <source>
        <dbReference type="Google" id="ProtNLM"/>
    </source>
</evidence>
<dbReference type="AlphaFoldDB" id="A0A382BH49"/>
<evidence type="ECO:0000256" key="2">
    <source>
        <dbReference type="ARBA" id="ARBA00022679"/>
    </source>
</evidence>
<feature type="non-terminal residue" evidence="4">
    <location>
        <position position="91"/>
    </location>
</feature>
<reference evidence="4" key="1">
    <citation type="submission" date="2018-05" db="EMBL/GenBank/DDBJ databases">
        <authorList>
            <person name="Lanie J.A."/>
            <person name="Ng W.-L."/>
            <person name="Kazmierczak K.M."/>
            <person name="Andrzejewski T.M."/>
            <person name="Davidsen T.M."/>
            <person name="Wayne K.J."/>
            <person name="Tettelin H."/>
            <person name="Glass J.I."/>
            <person name="Rusch D."/>
            <person name="Podicherti R."/>
            <person name="Tsui H.-C.T."/>
            <person name="Winkler M.E."/>
        </authorList>
    </citation>
    <scope>NUCLEOTIDE SEQUENCE</scope>
</reference>
<dbReference type="SUPFAM" id="SSF53335">
    <property type="entry name" value="S-adenosyl-L-methionine-dependent methyltransferases"/>
    <property type="match status" value="1"/>
</dbReference>
<dbReference type="EMBL" id="UINC01029731">
    <property type="protein sequence ID" value="SVB12939.1"/>
    <property type="molecule type" value="Genomic_DNA"/>
</dbReference>
<organism evidence="4">
    <name type="scientific">marine metagenome</name>
    <dbReference type="NCBI Taxonomy" id="408172"/>
    <lineage>
        <taxon>unclassified sequences</taxon>
        <taxon>metagenomes</taxon>
        <taxon>ecological metagenomes</taxon>
    </lineage>
</organism>
<name>A0A382BH49_9ZZZZ</name>
<dbReference type="InterPro" id="IPR002935">
    <property type="entry name" value="SAM_O-MeTrfase"/>
</dbReference>
<evidence type="ECO:0000256" key="3">
    <source>
        <dbReference type="ARBA" id="ARBA00022691"/>
    </source>
</evidence>
<dbReference type="InterPro" id="IPR029063">
    <property type="entry name" value="SAM-dependent_MTases_sf"/>
</dbReference>
<proteinExistence type="predicted"/>
<keyword evidence="1" id="KW-0489">Methyltransferase</keyword>
<dbReference type="GO" id="GO:0008171">
    <property type="term" value="F:O-methyltransferase activity"/>
    <property type="evidence" value="ECO:0007669"/>
    <property type="project" value="InterPro"/>
</dbReference>
<dbReference type="Pfam" id="PF01596">
    <property type="entry name" value="Methyltransf_3"/>
    <property type="match status" value="1"/>
</dbReference>
<dbReference type="GO" id="GO:0032259">
    <property type="term" value="P:methylation"/>
    <property type="evidence" value="ECO:0007669"/>
    <property type="project" value="UniProtKB-KW"/>
</dbReference>